<feature type="domain" description="SH3" evidence="10">
    <location>
        <begin position="1"/>
        <end position="63"/>
    </location>
</feature>
<dbReference type="Gene3D" id="3.30.1520.10">
    <property type="entry name" value="Phox-like domain"/>
    <property type="match status" value="1"/>
</dbReference>
<dbReference type="PROSITE" id="PS50195">
    <property type="entry name" value="PX"/>
    <property type="match status" value="1"/>
</dbReference>
<dbReference type="SMART" id="SM00312">
    <property type="entry name" value="PX"/>
    <property type="match status" value="1"/>
</dbReference>
<evidence type="ECO:0000259" key="10">
    <source>
        <dbReference type="PROSITE" id="PS50002"/>
    </source>
</evidence>
<keyword evidence="3 8" id="KW-0728">SH3 domain</keyword>
<protein>
    <recommendedName>
        <fullName evidence="6">Sorting nexin</fullName>
    </recommendedName>
</protein>
<proteinExistence type="inferred from homology"/>
<dbReference type="AlphaFoldDB" id="A0A6P9A7K2"/>
<feature type="compositionally biased region" description="Acidic residues" evidence="9">
    <location>
        <begin position="99"/>
        <end position="112"/>
    </location>
</feature>
<dbReference type="InterPro" id="IPR014536">
    <property type="entry name" value="Snx9_fam"/>
</dbReference>
<dbReference type="InterPro" id="IPR019497">
    <property type="entry name" value="Sorting_nexin_WASP-bd-dom"/>
</dbReference>
<dbReference type="Pfam" id="PF00787">
    <property type="entry name" value="PX"/>
    <property type="match status" value="1"/>
</dbReference>
<dbReference type="FunCoup" id="A0A6P9A7K2">
    <property type="interactions" value="974"/>
</dbReference>
<evidence type="ECO:0000256" key="9">
    <source>
        <dbReference type="SAM" id="MobiDB-lite"/>
    </source>
</evidence>
<dbReference type="CDD" id="cd06862">
    <property type="entry name" value="PX_SNX9_18_like"/>
    <property type="match status" value="1"/>
</dbReference>
<comment type="subcellular location">
    <subcellularLocation>
        <location evidence="1">Cytoplasmic vesicle membrane</location>
    </subcellularLocation>
</comment>
<sequence length="546" mass="61388">MAGVTVQALYDFSGEPGTAELSIKAGDLLKVTRKDVGEGWWEGQCASGQTGLFPAAYVQEVVSQPPAMPPPPLPQSFNNDDWGENPSNSTYANTQSYDAGDDSYDEWDDESENGSRPGMGAVASSFPHVPKSGSAGDVSSIGRSTEPKGTIGRKNFNRFTSFVKSGGESYILGTVQVPVPDGSKVWVVDGHEGPIWSPNPEPYSCVVAQPKKETKLKGLKSFIAYQLTPSFNNIQVSRRYKHFDWLHERLEEKFSLIPIPPLPDKQISGRYEEQFIEHRKNQLQLFVDSVCRHPVLSRCEVWQHFLTCTDEKRWKAGKRRAEKDELVGANYFFALQAPEATIAPYMLELETDNCAKFIQGMDVAVKNLMATAFDQTKKHQGHYKREYQRIGQAFYSLGQAFEEPASSPRANLSVAIKMTGEAYNSIGRLFEEQPKLDWEPFGDVLHLYRGIIASFPDILTVHKGALQKRKECEKLAGDHKMEQTQLNEVTRRTDVVSYALLSEINHFHSERAEDFKQGMKKYLNEQIIFYEKIVSTLKDAVAAFEE</sequence>
<organism evidence="13">
    <name type="scientific">Thrips palmi</name>
    <name type="common">Melon thrips</name>
    <dbReference type="NCBI Taxonomy" id="161013"/>
    <lineage>
        <taxon>Eukaryota</taxon>
        <taxon>Metazoa</taxon>
        <taxon>Ecdysozoa</taxon>
        <taxon>Arthropoda</taxon>
        <taxon>Hexapoda</taxon>
        <taxon>Insecta</taxon>
        <taxon>Pterygota</taxon>
        <taxon>Neoptera</taxon>
        <taxon>Paraneoptera</taxon>
        <taxon>Thysanoptera</taxon>
        <taxon>Terebrantia</taxon>
        <taxon>Thripoidea</taxon>
        <taxon>Thripidae</taxon>
        <taxon>Thrips</taxon>
    </lineage>
</organism>
<dbReference type="Gene3D" id="2.30.30.40">
    <property type="entry name" value="SH3 Domains"/>
    <property type="match status" value="1"/>
</dbReference>
<dbReference type="InterPro" id="IPR001683">
    <property type="entry name" value="PX_dom"/>
</dbReference>
<evidence type="ECO:0000256" key="1">
    <source>
        <dbReference type="ARBA" id="ARBA00004156"/>
    </source>
</evidence>
<evidence type="ECO:0000259" key="11">
    <source>
        <dbReference type="PROSITE" id="PS50195"/>
    </source>
</evidence>
<dbReference type="InParanoid" id="A0A6P9A7K2"/>
<dbReference type="GO" id="GO:0006897">
    <property type="term" value="P:endocytosis"/>
    <property type="evidence" value="ECO:0007669"/>
    <property type="project" value="TreeGrafter"/>
</dbReference>
<dbReference type="GO" id="GO:0005886">
    <property type="term" value="C:plasma membrane"/>
    <property type="evidence" value="ECO:0007669"/>
    <property type="project" value="TreeGrafter"/>
</dbReference>
<evidence type="ECO:0000256" key="8">
    <source>
        <dbReference type="PROSITE-ProRule" id="PRU00192"/>
    </source>
</evidence>
<feature type="region of interest" description="Disordered" evidence="9">
    <location>
        <begin position="63"/>
        <end position="149"/>
    </location>
</feature>
<keyword evidence="5" id="KW-0968">Cytoplasmic vesicle</keyword>
<comment type="similarity">
    <text evidence="2 6">Belongs to the sorting nexin family.</text>
</comment>
<dbReference type="CDD" id="cd07626">
    <property type="entry name" value="BAR_SNX9_like"/>
    <property type="match status" value="1"/>
</dbReference>
<keyword evidence="4" id="KW-0472">Membrane</keyword>
<evidence type="ECO:0000256" key="4">
    <source>
        <dbReference type="ARBA" id="ARBA00023136"/>
    </source>
</evidence>
<dbReference type="GO" id="GO:0035091">
    <property type="term" value="F:phosphatidylinositol binding"/>
    <property type="evidence" value="ECO:0007669"/>
    <property type="project" value="InterPro"/>
</dbReference>
<dbReference type="PIRSF" id="PIRSF027744">
    <property type="entry name" value="Snx9"/>
    <property type="match status" value="1"/>
</dbReference>
<dbReference type="InterPro" id="IPR001452">
    <property type="entry name" value="SH3_domain"/>
</dbReference>
<dbReference type="RefSeq" id="XP_034252326.1">
    <property type="nucleotide sequence ID" value="XM_034396435.1"/>
</dbReference>
<dbReference type="PANTHER" id="PTHR45827">
    <property type="entry name" value="SORTING NEXIN"/>
    <property type="match status" value="1"/>
</dbReference>
<evidence type="ECO:0000313" key="12">
    <source>
        <dbReference type="Proteomes" id="UP000515158"/>
    </source>
</evidence>
<feature type="binding site" evidence="7">
    <location>
        <position position="241"/>
    </location>
    <ligand>
        <name>a 1,2-diacyl-sn-glycero-3-phospho-(1D-myo-inositol-4,5-bisphosphate)</name>
        <dbReference type="ChEBI" id="CHEBI:58456"/>
    </ligand>
</feature>
<feature type="binding site" evidence="7">
    <location>
        <position position="279"/>
    </location>
    <ligand>
        <name>a 1,2-diacyl-sn-glycero-3-phospho-(1D-myo-inositol-4,5-bisphosphate)</name>
        <dbReference type="ChEBI" id="CHEBI:58456"/>
    </ligand>
</feature>
<dbReference type="SUPFAM" id="SSF64268">
    <property type="entry name" value="PX domain"/>
    <property type="match status" value="1"/>
</dbReference>
<accession>A0A6P9A7K2</accession>
<dbReference type="GO" id="GO:0000278">
    <property type="term" value="P:mitotic cell cycle"/>
    <property type="evidence" value="ECO:0007669"/>
    <property type="project" value="InterPro"/>
</dbReference>
<dbReference type="PROSITE" id="PS50002">
    <property type="entry name" value="SH3"/>
    <property type="match status" value="1"/>
</dbReference>
<dbReference type="GO" id="GO:0016197">
    <property type="term" value="P:endosomal transport"/>
    <property type="evidence" value="ECO:0007669"/>
    <property type="project" value="TreeGrafter"/>
</dbReference>
<feature type="compositionally biased region" description="Polar residues" evidence="9">
    <location>
        <begin position="75"/>
        <end position="96"/>
    </location>
</feature>
<feature type="domain" description="PX" evidence="11">
    <location>
        <begin position="203"/>
        <end position="313"/>
    </location>
</feature>
<evidence type="ECO:0000256" key="7">
    <source>
        <dbReference type="PIRSR" id="PIRSR027744-1"/>
    </source>
</evidence>
<dbReference type="InterPro" id="IPR027267">
    <property type="entry name" value="AH/BAR_dom_sf"/>
</dbReference>
<dbReference type="Gene3D" id="1.20.1270.60">
    <property type="entry name" value="Arfaptin homology (AH) domain/BAR domain"/>
    <property type="match status" value="1"/>
</dbReference>
<name>A0A6P9A7K2_THRPL</name>
<dbReference type="SMART" id="SM00326">
    <property type="entry name" value="SH3"/>
    <property type="match status" value="1"/>
</dbReference>
<dbReference type="InterPro" id="IPR036028">
    <property type="entry name" value="SH3-like_dom_sf"/>
</dbReference>
<evidence type="ECO:0000256" key="3">
    <source>
        <dbReference type="ARBA" id="ARBA00022443"/>
    </source>
</evidence>
<evidence type="ECO:0000256" key="5">
    <source>
        <dbReference type="ARBA" id="ARBA00023329"/>
    </source>
</evidence>
<gene>
    <name evidence="13" type="primary">LOC117651891</name>
</gene>
<dbReference type="FunFam" id="3.30.1520.10:FF:000004">
    <property type="entry name" value="Sorting nexin"/>
    <property type="match status" value="1"/>
</dbReference>
<dbReference type="Proteomes" id="UP000515158">
    <property type="component" value="Unplaced"/>
</dbReference>
<dbReference type="InterPro" id="IPR036871">
    <property type="entry name" value="PX_dom_sf"/>
</dbReference>
<dbReference type="Pfam" id="PF10456">
    <property type="entry name" value="BAR_3_WASP_bdg"/>
    <property type="match status" value="1"/>
</dbReference>
<dbReference type="SUPFAM" id="SSF50044">
    <property type="entry name" value="SH3-domain"/>
    <property type="match status" value="1"/>
</dbReference>
<dbReference type="GO" id="GO:0015031">
    <property type="term" value="P:protein transport"/>
    <property type="evidence" value="ECO:0007669"/>
    <property type="project" value="InterPro"/>
</dbReference>
<evidence type="ECO:0000256" key="2">
    <source>
        <dbReference type="ARBA" id="ARBA00010883"/>
    </source>
</evidence>
<dbReference type="PRINTS" id="PR00452">
    <property type="entry name" value="SH3DOMAIN"/>
</dbReference>
<dbReference type="GeneID" id="117651891"/>
<dbReference type="CTD" id="39136"/>
<keyword evidence="12" id="KW-1185">Reference proteome</keyword>
<dbReference type="GO" id="GO:0097320">
    <property type="term" value="P:plasma membrane tubulation"/>
    <property type="evidence" value="ECO:0007669"/>
    <property type="project" value="TreeGrafter"/>
</dbReference>
<dbReference type="GO" id="GO:0030659">
    <property type="term" value="C:cytoplasmic vesicle membrane"/>
    <property type="evidence" value="ECO:0007669"/>
    <property type="project" value="UniProtKB-SubCell"/>
</dbReference>
<reference evidence="13" key="1">
    <citation type="submission" date="2025-08" db="UniProtKB">
        <authorList>
            <consortium name="RefSeq"/>
        </authorList>
    </citation>
    <scope>IDENTIFICATION</scope>
    <source>
        <tissue evidence="13">Total insect</tissue>
    </source>
</reference>
<evidence type="ECO:0000313" key="13">
    <source>
        <dbReference type="RefSeq" id="XP_034252326.1"/>
    </source>
</evidence>
<feature type="binding site" evidence="7">
    <location>
        <position position="239"/>
    </location>
    <ligand>
        <name>a 1,2-diacyl-sn-glycero-3-phospho-(1D-myo-inositol-4,5-bisphosphate)</name>
        <dbReference type="ChEBI" id="CHEBI:58456"/>
    </ligand>
</feature>
<dbReference type="Pfam" id="PF00018">
    <property type="entry name" value="SH3_1"/>
    <property type="match status" value="1"/>
</dbReference>
<dbReference type="PANTHER" id="PTHR45827:SF1">
    <property type="entry name" value="SORTING NEXIN"/>
    <property type="match status" value="1"/>
</dbReference>
<evidence type="ECO:0000256" key="6">
    <source>
        <dbReference type="PIRNR" id="PIRNR027744"/>
    </source>
</evidence>
<dbReference type="OrthoDB" id="10254720at2759"/>
<dbReference type="KEGG" id="tpal:117651891"/>